<gene>
    <name evidence="2" type="ORF">PCC79_08665</name>
</gene>
<dbReference type="Proteomes" id="UP001434337">
    <property type="component" value="Chromosome"/>
</dbReference>
<feature type="domain" description="Shedu protein SduA C-terminal" evidence="1">
    <location>
        <begin position="218"/>
        <end position="396"/>
    </location>
</feature>
<evidence type="ECO:0000259" key="1">
    <source>
        <dbReference type="Pfam" id="PF14082"/>
    </source>
</evidence>
<name>A0ABZ3CD74_9ACTN</name>
<organism evidence="2 3">
    <name type="scientific">Propioniciclava soli</name>
    <dbReference type="NCBI Taxonomy" id="2775081"/>
    <lineage>
        <taxon>Bacteria</taxon>
        <taxon>Bacillati</taxon>
        <taxon>Actinomycetota</taxon>
        <taxon>Actinomycetes</taxon>
        <taxon>Propionibacteriales</taxon>
        <taxon>Propionibacteriaceae</taxon>
        <taxon>Propioniciclava</taxon>
    </lineage>
</organism>
<evidence type="ECO:0000313" key="3">
    <source>
        <dbReference type="Proteomes" id="UP001434337"/>
    </source>
</evidence>
<proteinExistence type="predicted"/>
<reference evidence="2 3" key="1">
    <citation type="journal article" date="2023" name="Environ Microbiome">
        <title>A coral-associated actinobacterium mitigates coral bleaching under heat stress.</title>
        <authorList>
            <person name="Li J."/>
            <person name="Zou Y."/>
            <person name="Li Q."/>
            <person name="Zhang J."/>
            <person name="Bourne D.G."/>
            <person name="Lyu Y."/>
            <person name="Liu C."/>
            <person name="Zhang S."/>
        </authorList>
    </citation>
    <scope>NUCLEOTIDE SEQUENCE [LARGE SCALE GENOMIC DNA]</scope>
    <source>
        <strain evidence="2 3">SCSIO 13291</strain>
    </source>
</reference>
<sequence length="413" mass="45642">MSWDLDSFDDDADETTWMQGRLSGHTYVSRGFPLKRSGSDDDGKPARFITKVFDGDGCESGTVEVDGAVWPVASSPAGRSQVKLLVAGSSDRIKDLWIQKLTTTKDGATKAGSVLHLRSEDAQALAQLFRNLPYFPIEGELTTRLDDDVVRRLFADPTALAGYDLDPEVLRTLIAQDANAKDIVATAGRRAAVAHFRNLLQDEDAFAAERERLGAHGDEPVWQRFFEDNPWILGVGLSTQFLTSWNADRLEQVVSGYSISGRGKRTDGLLRTAGIIRSMVFAEFKTARSGLLEAREYRPGCWPPSKELTGGVSQVQATVHAAISDIGHRIASLGPDGAEVPGDWTYLYQPRSFLVIGTHSEFVGDQGGHRLDKIRSFELYRRSLNSPEVVTFDELLARAEWIVSLEPDEERIQ</sequence>
<dbReference type="EMBL" id="CP115965">
    <property type="protein sequence ID" value="WZX00237.1"/>
    <property type="molecule type" value="Genomic_DNA"/>
</dbReference>
<protein>
    <submittedName>
        <fullName evidence="2">DUF4263 domain-containing protein</fullName>
    </submittedName>
</protein>
<dbReference type="RefSeq" id="WP_232550201.1">
    <property type="nucleotide sequence ID" value="NZ_CP115965.1"/>
</dbReference>
<evidence type="ECO:0000313" key="2">
    <source>
        <dbReference type="EMBL" id="WZX00237.1"/>
    </source>
</evidence>
<dbReference type="Pfam" id="PF14082">
    <property type="entry name" value="SduA_C"/>
    <property type="match status" value="1"/>
</dbReference>
<keyword evidence="3" id="KW-1185">Reference proteome</keyword>
<dbReference type="InterPro" id="IPR025359">
    <property type="entry name" value="SduA_C"/>
</dbReference>
<accession>A0ABZ3CD74</accession>